<dbReference type="AlphaFoldDB" id="A0A8J3WGM2"/>
<keyword evidence="2" id="KW-1185">Reference proteome</keyword>
<evidence type="ECO:0000313" key="2">
    <source>
        <dbReference type="Proteomes" id="UP000655044"/>
    </source>
</evidence>
<organism evidence="1 2">
    <name type="scientific">Planobispora rosea</name>
    <dbReference type="NCBI Taxonomy" id="35762"/>
    <lineage>
        <taxon>Bacteria</taxon>
        <taxon>Bacillati</taxon>
        <taxon>Actinomycetota</taxon>
        <taxon>Actinomycetes</taxon>
        <taxon>Streptosporangiales</taxon>
        <taxon>Streptosporangiaceae</taxon>
        <taxon>Planobispora</taxon>
    </lineage>
</organism>
<evidence type="ECO:0000313" key="1">
    <source>
        <dbReference type="EMBL" id="GIH87001.1"/>
    </source>
</evidence>
<comment type="caution">
    <text evidence="1">The sequence shown here is derived from an EMBL/GenBank/DDBJ whole genome shotgun (WGS) entry which is preliminary data.</text>
</comment>
<dbReference type="Proteomes" id="UP000655044">
    <property type="component" value="Unassembled WGS sequence"/>
</dbReference>
<sequence>MDADREILVLGAVAYWCEGTKNKPGRQRDRVVFVNSDPGLIKVFLCFLDVARVAPEGRVFRVMIHESADVEAAHVYWLEVAGPRPVCSAGRP</sequence>
<reference evidence="1" key="1">
    <citation type="submission" date="2021-01" db="EMBL/GenBank/DDBJ databases">
        <title>Whole genome shotgun sequence of Planobispora rosea NBRC 15558.</title>
        <authorList>
            <person name="Komaki H."/>
            <person name="Tamura T."/>
        </authorList>
    </citation>
    <scope>NUCLEOTIDE SEQUENCE</scope>
    <source>
        <strain evidence="1">NBRC 15558</strain>
    </source>
</reference>
<gene>
    <name evidence="1" type="ORF">Pro02_54090</name>
</gene>
<dbReference type="EMBL" id="BOOI01000053">
    <property type="protein sequence ID" value="GIH87001.1"/>
    <property type="molecule type" value="Genomic_DNA"/>
</dbReference>
<protein>
    <submittedName>
        <fullName evidence="1">Uncharacterized protein</fullName>
    </submittedName>
</protein>
<name>A0A8J3WGM2_PLARO</name>
<proteinExistence type="predicted"/>
<accession>A0A8J3WGM2</accession>
<dbReference type="RefSeq" id="WP_189243297.1">
    <property type="nucleotide sequence ID" value="NZ_BMQP01000033.1"/>
</dbReference>